<dbReference type="GO" id="GO:0046961">
    <property type="term" value="F:proton-transporting ATPase activity, rotational mechanism"/>
    <property type="evidence" value="ECO:0007669"/>
    <property type="project" value="InterPro"/>
</dbReference>
<dbReference type="GO" id="GO:0000329">
    <property type="term" value="C:fungal-type vacuole membrane"/>
    <property type="evidence" value="ECO:0007669"/>
    <property type="project" value="TreeGrafter"/>
</dbReference>
<evidence type="ECO:0000313" key="13">
    <source>
        <dbReference type="Proteomes" id="UP001201980"/>
    </source>
</evidence>
<dbReference type="Pfam" id="PF01990">
    <property type="entry name" value="ATP-synt_F"/>
    <property type="match status" value="1"/>
</dbReference>
<evidence type="ECO:0000256" key="7">
    <source>
        <dbReference type="ARBA" id="ARBA00023136"/>
    </source>
</evidence>
<protein>
    <recommendedName>
        <fullName evidence="2 11">V-type proton ATPase subunit F</fullName>
    </recommendedName>
</protein>
<keyword evidence="13" id="KW-1185">Reference proteome</keyword>
<dbReference type="InterPro" id="IPR005772">
    <property type="entry name" value="ATPase_V1-cplx_fsu_euk"/>
</dbReference>
<evidence type="ECO:0000256" key="2">
    <source>
        <dbReference type="ARBA" id="ARBA00013430"/>
    </source>
</evidence>
<name>A0AAD5WPJ8_9PEZI</name>
<dbReference type="NCBIfam" id="TIGR01101">
    <property type="entry name" value="V_ATP_synt_F"/>
    <property type="match status" value="1"/>
</dbReference>
<dbReference type="PANTHER" id="PTHR13861:SF2">
    <property type="entry name" value="V-TYPE PROTON ATPASE SUBUNIT F"/>
    <property type="match status" value="1"/>
</dbReference>
<comment type="caution">
    <text evidence="12">The sequence shown here is derived from an EMBL/GenBank/DDBJ whole genome shotgun (WGS) entry which is preliminary data.</text>
</comment>
<sequence>MTTNTDLFKDRKFLAIIGDENTVSGMLLAGIGQVDVINERTEKNFFIVDAKVDNPMIEAAFDNFTVERKDIGILLINQHVAERIRYKLDDFKSPFPTVLEIPSKDKPYDPEKDTILKRVKLLTGDE</sequence>
<dbReference type="Gene3D" id="3.40.50.10580">
    <property type="entry name" value="ATPase, V1 complex, subunit F"/>
    <property type="match status" value="1"/>
</dbReference>
<gene>
    <name evidence="12" type="ORF">MKZ38_004995</name>
</gene>
<evidence type="ECO:0000256" key="8">
    <source>
        <dbReference type="ARBA" id="ARBA00029427"/>
    </source>
</evidence>
<keyword evidence="5 11" id="KW-0375">Hydrogen ion transport</keyword>
<keyword evidence="6 11" id="KW-0406">Ion transport</keyword>
<evidence type="ECO:0000256" key="5">
    <source>
        <dbReference type="ARBA" id="ARBA00022781"/>
    </source>
</evidence>
<evidence type="ECO:0000256" key="4">
    <source>
        <dbReference type="ARBA" id="ARBA00022554"/>
    </source>
</evidence>
<evidence type="ECO:0000256" key="11">
    <source>
        <dbReference type="PIRNR" id="PIRNR015945"/>
    </source>
</evidence>
<dbReference type="SUPFAM" id="SSF159468">
    <property type="entry name" value="AtpF-like"/>
    <property type="match status" value="1"/>
</dbReference>
<keyword evidence="4" id="KW-0926">Vacuole</keyword>
<dbReference type="InterPro" id="IPR036906">
    <property type="entry name" value="ATPase_V1_fsu_sf"/>
</dbReference>
<keyword evidence="7" id="KW-0472">Membrane</keyword>
<evidence type="ECO:0000256" key="9">
    <source>
        <dbReference type="ARBA" id="ARBA00029477"/>
    </source>
</evidence>
<keyword evidence="3 11" id="KW-0813">Transport</keyword>
<dbReference type="PIRSF" id="PIRSF015945">
    <property type="entry name" value="ATPase_V1_F_euk"/>
    <property type="match status" value="1"/>
</dbReference>
<dbReference type="InterPro" id="IPR008218">
    <property type="entry name" value="ATPase_V1-cplx_f_g_su"/>
</dbReference>
<comment type="subunit">
    <text evidence="11">V-ATPase is a heteromultimeric enzyme made up of two complexes: the ATP-hydrolytic V1 complex and the proton translocation V0 complex.</text>
</comment>
<comment type="subunit">
    <text evidence="9">V-ATPase is a heteromultimeric enzyme composed of a peripheral catalytic V1 complex (components A to H) attached to an integral membrane V0 proton pore complex (components: a, c, c', c'', d, e, f and VOA1).</text>
</comment>
<dbReference type="PANTHER" id="PTHR13861">
    <property type="entry name" value="VACUOLAR ATP SYNTHASE SUBUNIT F"/>
    <property type="match status" value="1"/>
</dbReference>
<evidence type="ECO:0000313" key="12">
    <source>
        <dbReference type="EMBL" id="KAJ2897085.1"/>
    </source>
</evidence>
<evidence type="ECO:0000256" key="1">
    <source>
        <dbReference type="ARBA" id="ARBA00010148"/>
    </source>
</evidence>
<dbReference type="Proteomes" id="UP001201980">
    <property type="component" value="Unassembled WGS sequence"/>
</dbReference>
<organism evidence="12 13">
    <name type="scientific">Zalerion maritima</name>
    <dbReference type="NCBI Taxonomy" id="339359"/>
    <lineage>
        <taxon>Eukaryota</taxon>
        <taxon>Fungi</taxon>
        <taxon>Dikarya</taxon>
        <taxon>Ascomycota</taxon>
        <taxon>Pezizomycotina</taxon>
        <taxon>Sordariomycetes</taxon>
        <taxon>Lulworthiomycetidae</taxon>
        <taxon>Lulworthiales</taxon>
        <taxon>Lulworthiaceae</taxon>
        <taxon>Zalerion</taxon>
    </lineage>
</organism>
<dbReference type="EMBL" id="JAKWBI020000296">
    <property type="protein sequence ID" value="KAJ2897085.1"/>
    <property type="molecule type" value="Genomic_DNA"/>
</dbReference>
<dbReference type="AlphaFoldDB" id="A0AAD5WPJ8"/>
<proteinExistence type="inferred from homology"/>
<evidence type="ECO:0000256" key="6">
    <source>
        <dbReference type="ARBA" id="ARBA00023065"/>
    </source>
</evidence>
<evidence type="ECO:0000256" key="3">
    <source>
        <dbReference type="ARBA" id="ARBA00022448"/>
    </source>
</evidence>
<comment type="similarity">
    <text evidence="1 11">Belongs to the V-ATPase F subunit family.</text>
</comment>
<reference evidence="12" key="1">
    <citation type="submission" date="2022-07" db="EMBL/GenBank/DDBJ databases">
        <title>Draft genome sequence of Zalerion maritima ATCC 34329, a (micro)plastics degrading marine fungus.</title>
        <authorList>
            <person name="Paco A."/>
            <person name="Goncalves M.F.M."/>
            <person name="Rocha-Santos T.A.P."/>
            <person name="Alves A."/>
        </authorList>
    </citation>
    <scope>NUCLEOTIDE SEQUENCE</scope>
    <source>
        <strain evidence="12">ATCC 34329</strain>
    </source>
</reference>
<accession>A0AAD5WPJ8</accession>
<comment type="subcellular location">
    <subcellularLocation>
        <location evidence="8">Vacuole membrane</location>
        <topology evidence="8">Peripheral membrane protein</topology>
        <orientation evidence="8">Cytoplasmic side</orientation>
    </subcellularLocation>
</comment>
<dbReference type="GO" id="GO:0033180">
    <property type="term" value="C:proton-transporting V-type ATPase, V1 domain"/>
    <property type="evidence" value="ECO:0007669"/>
    <property type="project" value="InterPro"/>
</dbReference>
<dbReference type="FunFam" id="3.40.50.10580:FF:000002">
    <property type="entry name" value="V-type proton ATPase subunit F"/>
    <property type="match status" value="1"/>
</dbReference>
<evidence type="ECO:0000256" key="10">
    <source>
        <dbReference type="ARBA" id="ARBA00046254"/>
    </source>
</evidence>
<comment type="function">
    <text evidence="10 11">Subunit of the V1 complex of vacuolar(H+)-ATPase (V-ATPase), a multisubunit enzyme composed of a peripheral complex (V1) that hydrolyzes ATP and a membrane integral complex (V0) that translocates protons. V-ATPase is responsible for acidifying and maintaining the pH of intracellular compartments.</text>
</comment>